<reference evidence="2 3" key="1">
    <citation type="submission" date="2021-06" db="EMBL/GenBank/DDBJ databases">
        <authorList>
            <person name="Palmer J.M."/>
        </authorList>
    </citation>
    <scope>NUCLEOTIDE SEQUENCE [LARGE SCALE GENOMIC DNA]</scope>
    <source>
        <strain evidence="2 3">XR_2019</strain>
        <tissue evidence="2">Muscle</tissue>
    </source>
</reference>
<feature type="region of interest" description="Disordered" evidence="1">
    <location>
        <begin position="134"/>
        <end position="169"/>
    </location>
</feature>
<dbReference type="EMBL" id="JAHRIM010020146">
    <property type="protein sequence ID" value="MEQ2262208.1"/>
    <property type="molecule type" value="Genomic_DNA"/>
</dbReference>
<feature type="compositionally biased region" description="Basic and acidic residues" evidence="1">
    <location>
        <begin position="87"/>
        <end position="106"/>
    </location>
</feature>
<feature type="compositionally biased region" description="Basic and acidic residues" evidence="1">
    <location>
        <begin position="143"/>
        <end position="156"/>
    </location>
</feature>
<comment type="caution">
    <text evidence="2">The sequence shown here is derived from an EMBL/GenBank/DDBJ whole genome shotgun (WGS) entry which is preliminary data.</text>
</comment>
<evidence type="ECO:0000313" key="2">
    <source>
        <dbReference type="EMBL" id="MEQ2262208.1"/>
    </source>
</evidence>
<keyword evidence="3" id="KW-1185">Reference proteome</keyword>
<evidence type="ECO:0000256" key="1">
    <source>
        <dbReference type="SAM" id="MobiDB-lite"/>
    </source>
</evidence>
<organism evidence="2 3">
    <name type="scientific">Xenotaenia resolanae</name>
    <dbReference type="NCBI Taxonomy" id="208358"/>
    <lineage>
        <taxon>Eukaryota</taxon>
        <taxon>Metazoa</taxon>
        <taxon>Chordata</taxon>
        <taxon>Craniata</taxon>
        <taxon>Vertebrata</taxon>
        <taxon>Euteleostomi</taxon>
        <taxon>Actinopterygii</taxon>
        <taxon>Neopterygii</taxon>
        <taxon>Teleostei</taxon>
        <taxon>Neoteleostei</taxon>
        <taxon>Acanthomorphata</taxon>
        <taxon>Ovalentaria</taxon>
        <taxon>Atherinomorphae</taxon>
        <taxon>Cyprinodontiformes</taxon>
        <taxon>Goodeidae</taxon>
        <taxon>Xenotaenia</taxon>
    </lineage>
</organism>
<feature type="region of interest" description="Disordered" evidence="1">
    <location>
        <begin position="63"/>
        <end position="109"/>
    </location>
</feature>
<dbReference type="Proteomes" id="UP001444071">
    <property type="component" value="Unassembled WGS sequence"/>
</dbReference>
<protein>
    <submittedName>
        <fullName evidence="2">Uncharacterized protein</fullName>
    </submittedName>
</protein>
<evidence type="ECO:0000313" key="3">
    <source>
        <dbReference type="Proteomes" id="UP001444071"/>
    </source>
</evidence>
<sequence length="169" mass="19703">YDPRMDDLGDFLRQRKIPEETIETMLKEKIDTNVIQLMTDEELKTYLPSYGDHLALLGYCKRRENGTPNSRKSKLFERLKSKLGKRRTADEDGRSTEQEEKSETTVKKNALKSKRKIEIGWMAYDEEKQAFKQVRAKRGGGTRRVDVSKDAKKRDNPNGSFSILSKWKK</sequence>
<proteinExistence type="predicted"/>
<accession>A0ABV0VZS9</accession>
<gene>
    <name evidence="2" type="ORF">XENORESO_001543</name>
</gene>
<feature type="non-terminal residue" evidence="2">
    <location>
        <position position="1"/>
    </location>
</feature>
<name>A0ABV0VZS9_9TELE</name>